<evidence type="ECO:0000256" key="2">
    <source>
        <dbReference type="ARBA" id="ARBA00022946"/>
    </source>
</evidence>
<evidence type="ECO:0000256" key="1">
    <source>
        <dbReference type="ARBA" id="ARBA00022664"/>
    </source>
</evidence>
<dbReference type="Proteomes" id="UP001472677">
    <property type="component" value="Unassembled WGS sequence"/>
</dbReference>
<comment type="caution">
    <text evidence="4">The sequence shown here is derived from an EMBL/GenBank/DDBJ whole genome shotgun (WGS) entry which is preliminary data.</text>
</comment>
<evidence type="ECO:0000259" key="3">
    <source>
        <dbReference type="Pfam" id="PF21864"/>
    </source>
</evidence>
<dbReference type="InterPro" id="IPR039206">
    <property type="entry name" value="MORF/ORRM1/DAG-like"/>
</dbReference>
<dbReference type="Pfam" id="PF21864">
    <property type="entry name" value="MORF_dom"/>
    <property type="match status" value="1"/>
</dbReference>
<keyword evidence="2" id="KW-0809">Transit peptide</keyword>
<dbReference type="PANTHER" id="PTHR31346">
    <property type="entry name" value="MULTIPLE ORGANELLAR RNA EDITING FACTOR 2, CHLOROPLASTIC-RELATED-RELATED"/>
    <property type="match status" value="1"/>
</dbReference>
<dbReference type="EMBL" id="JBBPBM010002669">
    <property type="protein sequence ID" value="KAK8475611.1"/>
    <property type="molecule type" value="Genomic_DNA"/>
</dbReference>
<keyword evidence="5" id="KW-1185">Reference proteome</keyword>
<reference evidence="4 5" key="1">
    <citation type="journal article" date="2024" name="G3 (Bethesda)">
        <title>Genome assembly of Hibiscus sabdariffa L. provides insights into metabolisms of medicinal natural products.</title>
        <authorList>
            <person name="Kim T."/>
        </authorList>
    </citation>
    <scope>NUCLEOTIDE SEQUENCE [LARGE SCALE GENOMIC DNA]</scope>
    <source>
        <strain evidence="4">TK-2024</strain>
        <tissue evidence="4">Old leaves</tissue>
    </source>
</reference>
<keyword evidence="1" id="KW-0507">mRNA processing</keyword>
<sequence>MVRTYENICAQGLGISVEEAKKRIYACSTSTYEGFQVLMSEEESEKFNDVPGVVFCVAGLLHRSGKQGVWRR</sequence>
<dbReference type="InterPro" id="IPR054059">
    <property type="entry name" value="MORF/ORRM1/DAG-like_MORF"/>
</dbReference>
<dbReference type="PANTHER" id="PTHR31346:SF5">
    <property type="entry name" value="MULTIPLE ORGANELLAR RNA EDITING FACTOR 1, MITOCHONDRIAL"/>
    <property type="match status" value="1"/>
</dbReference>
<gene>
    <name evidence="4" type="ORF">V6N12_033730</name>
</gene>
<protein>
    <recommendedName>
        <fullName evidence="3">MORF/ORRM1/DAG-like MORF domain-containing protein</fullName>
    </recommendedName>
</protein>
<proteinExistence type="predicted"/>
<evidence type="ECO:0000313" key="5">
    <source>
        <dbReference type="Proteomes" id="UP001472677"/>
    </source>
</evidence>
<name>A0ABR1Z7G9_9ROSI</name>
<evidence type="ECO:0000313" key="4">
    <source>
        <dbReference type="EMBL" id="KAK8475611.1"/>
    </source>
</evidence>
<feature type="domain" description="MORF/ORRM1/DAG-like MORF" evidence="3">
    <location>
        <begin position="1"/>
        <end position="55"/>
    </location>
</feature>
<accession>A0ABR1Z7G9</accession>
<organism evidence="4 5">
    <name type="scientific">Hibiscus sabdariffa</name>
    <name type="common">roselle</name>
    <dbReference type="NCBI Taxonomy" id="183260"/>
    <lineage>
        <taxon>Eukaryota</taxon>
        <taxon>Viridiplantae</taxon>
        <taxon>Streptophyta</taxon>
        <taxon>Embryophyta</taxon>
        <taxon>Tracheophyta</taxon>
        <taxon>Spermatophyta</taxon>
        <taxon>Magnoliopsida</taxon>
        <taxon>eudicotyledons</taxon>
        <taxon>Gunneridae</taxon>
        <taxon>Pentapetalae</taxon>
        <taxon>rosids</taxon>
        <taxon>malvids</taxon>
        <taxon>Malvales</taxon>
        <taxon>Malvaceae</taxon>
        <taxon>Malvoideae</taxon>
        <taxon>Hibiscus</taxon>
    </lineage>
</organism>